<name>A0A6L5YCD6_9BACT</name>
<dbReference type="GO" id="GO:0016722">
    <property type="term" value="F:oxidoreductase activity, acting on metal ions"/>
    <property type="evidence" value="ECO:0007669"/>
    <property type="project" value="InterPro"/>
</dbReference>
<dbReference type="InterPro" id="IPR012347">
    <property type="entry name" value="Ferritin-like"/>
</dbReference>
<organism evidence="4 5">
    <name type="scientific">Pyramidobacter porci</name>
    <dbReference type="NCBI Taxonomy" id="2605789"/>
    <lineage>
        <taxon>Bacteria</taxon>
        <taxon>Thermotogati</taxon>
        <taxon>Synergistota</taxon>
        <taxon>Synergistia</taxon>
        <taxon>Synergistales</taxon>
        <taxon>Dethiosulfovibrionaceae</taxon>
        <taxon>Pyramidobacter</taxon>
    </lineage>
</organism>
<comment type="similarity">
    <text evidence="1 2">Belongs to the Dps family.</text>
</comment>
<proteinExistence type="inferred from homology"/>
<dbReference type="PRINTS" id="PR01346">
    <property type="entry name" value="HELNAPAPROT"/>
</dbReference>
<reference evidence="4 5" key="1">
    <citation type="submission" date="2019-08" db="EMBL/GenBank/DDBJ databases">
        <title>In-depth cultivation of the pig gut microbiome towards novel bacterial diversity and tailored functional studies.</title>
        <authorList>
            <person name="Wylensek D."/>
            <person name="Hitch T.C.A."/>
            <person name="Clavel T."/>
        </authorList>
    </citation>
    <scope>NUCLEOTIDE SEQUENCE [LARGE SCALE GENOMIC DNA]</scope>
    <source>
        <strain evidence="4 5">SM-530-WT-4B</strain>
    </source>
</reference>
<dbReference type="EMBL" id="VUNH01000007">
    <property type="protein sequence ID" value="MST55870.1"/>
    <property type="molecule type" value="Genomic_DNA"/>
</dbReference>
<gene>
    <name evidence="4" type="ORF">FYJ74_07480</name>
</gene>
<evidence type="ECO:0000256" key="1">
    <source>
        <dbReference type="ARBA" id="ARBA00009497"/>
    </source>
</evidence>
<dbReference type="PROSITE" id="PS00818">
    <property type="entry name" value="DPS_1"/>
    <property type="match status" value="1"/>
</dbReference>
<dbReference type="InterPro" id="IPR009078">
    <property type="entry name" value="Ferritin-like_SF"/>
</dbReference>
<protein>
    <submittedName>
        <fullName evidence="4">DNA starvation/stationary phase protection protein</fullName>
    </submittedName>
</protein>
<dbReference type="InterPro" id="IPR023188">
    <property type="entry name" value="DPS_DNA-bd_CS"/>
</dbReference>
<dbReference type="RefSeq" id="WP_154528958.1">
    <property type="nucleotide sequence ID" value="NZ_JAXDZJ010000216.1"/>
</dbReference>
<dbReference type="AlphaFoldDB" id="A0A6L5YCD6"/>
<dbReference type="PANTHER" id="PTHR42932">
    <property type="entry name" value="GENERAL STRESS PROTEIN 20U"/>
    <property type="match status" value="1"/>
</dbReference>
<dbReference type="Gene3D" id="1.20.1260.10">
    <property type="match status" value="1"/>
</dbReference>
<dbReference type="SUPFAM" id="SSF47240">
    <property type="entry name" value="Ferritin-like"/>
    <property type="match status" value="1"/>
</dbReference>
<evidence type="ECO:0000259" key="3">
    <source>
        <dbReference type="Pfam" id="PF00210"/>
    </source>
</evidence>
<dbReference type="PANTHER" id="PTHR42932:SF1">
    <property type="entry name" value="GENERAL STRESS PROTEIN 20U"/>
    <property type="match status" value="1"/>
</dbReference>
<keyword evidence="5" id="KW-1185">Reference proteome</keyword>
<dbReference type="Proteomes" id="UP000473699">
    <property type="component" value="Unassembled WGS sequence"/>
</dbReference>
<evidence type="ECO:0000313" key="5">
    <source>
        <dbReference type="Proteomes" id="UP000473699"/>
    </source>
</evidence>
<dbReference type="InterPro" id="IPR008331">
    <property type="entry name" value="Ferritin_DPS_dom"/>
</dbReference>
<evidence type="ECO:0000256" key="2">
    <source>
        <dbReference type="RuleBase" id="RU003875"/>
    </source>
</evidence>
<dbReference type="InterPro" id="IPR002177">
    <property type="entry name" value="DPS_DNA-bd"/>
</dbReference>
<dbReference type="GO" id="GO:0008199">
    <property type="term" value="F:ferric iron binding"/>
    <property type="evidence" value="ECO:0007669"/>
    <property type="project" value="InterPro"/>
</dbReference>
<accession>A0A6L5YCD6</accession>
<sequence>MNKNLVSKINGYIANIGVSFVKMHNLHWNIVGSQFKAVHEYLESVYDDYADILDEAAELLRMNGELPAASLKQYLELASVKEIESKEISTGDALGILLADMKLLRDQAADIRKAAEAEDAFDAANMMEDHIKEFGKKIWFVESMTK</sequence>
<feature type="domain" description="Ferritin/DPS" evidence="3">
    <location>
        <begin position="8"/>
        <end position="144"/>
    </location>
</feature>
<comment type="caution">
    <text evidence="4">The sequence shown here is derived from an EMBL/GenBank/DDBJ whole genome shotgun (WGS) entry which is preliminary data.</text>
</comment>
<dbReference type="Pfam" id="PF00210">
    <property type="entry name" value="Ferritin"/>
    <property type="match status" value="1"/>
</dbReference>
<dbReference type="CDD" id="cd01043">
    <property type="entry name" value="DPS"/>
    <property type="match status" value="1"/>
</dbReference>
<evidence type="ECO:0000313" key="4">
    <source>
        <dbReference type="EMBL" id="MST55870.1"/>
    </source>
</evidence>
<dbReference type="PIRSF" id="PIRSF005900">
    <property type="entry name" value="Dps"/>
    <property type="match status" value="1"/>
</dbReference>